<dbReference type="EMBL" id="NIDE01000010">
    <property type="protein sequence ID" value="OWK39483.1"/>
    <property type="molecule type" value="Genomic_DNA"/>
</dbReference>
<accession>A0A225DER7</accession>
<dbReference type="RefSeq" id="WP_420841895.1">
    <property type="nucleotide sequence ID" value="NZ_NIDE01000010.1"/>
</dbReference>
<comment type="caution">
    <text evidence="1">The sequence shown here is derived from an EMBL/GenBank/DDBJ whole genome shotgun (WGS) entry which is preliminary data.</text>
</comment>
<dbReference type="SUPFAM" id="SSF56024">
    <property type="entry name" value="Phospholipase D/nuclease"/>
    <property type="match status" value="1"/>
</dbReference>
<dbReference type="AlphaFoldDB" id="A0A225DER7"/>
<name>A0A225DER7_9BACT</name>
<organism evidence="1 2">
    <name type="scientific">Fimbriiglobus ruber</name>
    <dbReference type="NCBI Taxonomy" id="1908690"/>
    <lineage>
        <taxon>Bacteria</taxon>
        <taxon>Pseudomonadati</taxon>
        <taxon>Planctomycetota</taxon>
        <taxon>Planctomycetia</taxon>
        <taxon>Gemmatales</taxon>
        <taxon>Gemmataceae</taxon>
        <taxon>Fimbriiglobus</taxon>
    </lineage>
</organism>
<proteinExistence type="predicted"/>
<sequence length="52" mass="5894">MVVDGVTVETESFNFTTAAEEHNAENALFLRDAAQVAGAYEMNWERLWSESR</sequence>
<evidence type="ECO:0000313" key="1">
    <source>
        <dbReference type="EMBL" id="OWK39483.1"/>
    </source>
</evidence>
<keyword evidence="2" id="KW-1185">Reference proteome</keyword>
<dbReference type="Proteomes" id="UP000214646">
    <property type="component" value="Unassembled WGS sequence"/>
</dbReference>
<evidence type="ECO:0008006" key="3">
    <source>
        <dbReference type="Google" id="ProtNLM"/>
    </source>
</evidence>
<gene>
    <name evidence="1" type="ORF">FRUB_06046</name>
</gene>
<protein>
    <recommendedName>
        <fullName evidence="3">Phospholipase D-like domain-containing protein</fullName>
    </recommendedName>
</protein>
<dbReference type="Gene3D" id="3.30.870.10">
    <property type="entry name" value="Endonuclease Chain A"/>
    <property type="match status" value="1"/>
</dbReference>
<evidence type="ECO:0000313" key="2">
    <source>
        <dbReference type="Proteomes" id="UP000214646"/>
    </source>
</evidence>
<reference evidence="2" key="1">
    <citation type="submission" date="2017-06" db="EMBL/GenBank/DDBJ databases">
        <title>Genome analysis of Fimbriiglobus ruber SP5, the first member of the order Planctomycetales with confirmed chitinolytic capability.</title>
        <authorList>
            <person name="Ravin N.V."/>
            <person name="Rakitin A.L."/>
            <person name="Ivanova A.A."/>
            <person name="Beletsky A.V."/>
            <person name="Kulichevskaya I.S."/>
            <person name="Mardanov A.V."/>
            <person name="Dedysh S.N."/>
        </authorList>
    </citation>
    <scope>NUCLEOTIDE SEQUENCE [LARGE SCALE GENOMIC DNA]</scope>
    <source>
        <strain evidence="2">SP5</strain>
    </source>
</reference>